<evidence type="ECO:0000313" key="2">
    <source>
        <dbReference type="EMBL" id="CAL4137303.1"/>
    </source>
</evidence>
<gene>
    <name evidence="2" type="ORF">MNOR_LOCUS28040</name>
</gene>
<accession>A0AAV2RQ41</accession>
<feature type="non-terminal residue" evidence="2">
    <location>
        <position position="129"/>
    </location>
</feature>
<name>A0AAV2RQ41_MEGNR</name>
<sequence>MRRALAKQPPRVQSFNENDIEDKKWKRKSYALAQYNTVHMDPIPADVTYFPPPTTTPQATPSSIHHSFNYTTTPSGSQTHLVSSSRQESLSVIYPTPPPSATPSLRASQDLASMASVPTLSSSLTSLNS</sequence>
<comment type="caution">
    <text evidence="2">The sequence shown here is derived from an EMBL/GenBank/DDBJ whole genome shotgun (WGS) entry which is preliminary data.</text>
</comment>
<reference evidence="2 3" key="1">
    <citation type="submission" date="2024-05" db="EMBL/GenBank/DDBJ databases">
        <authorList>
            <person name="Wallberg A."/>
        </authorList>
    </citation>
    <scope>NUCLEOTIDE SEQUENCE [LARGE SCALE GENOMIC DNA]</scope>
</reference>
<dbReference type="EMBL" id="CAXKWB010030305">
    <property type="protein sequence ID" value="CAL4137303.1"/>
    <property type="molecule type" value="Genomic_DNA"/>
</dbReference>
<keyword evidence="3" id="KW-1185">Reference proteome</keyword>
<organism evidence="2 3">
    <name type="scientific">Meganyctiphanes norvegica</name>
    <name type="common">Northern krill</name>
    <name type="synonym">Thysanopoda norvegica</name>
    <dbReference type="NCBI Taxonomy" id="48144"/>
    <lineage>
        <taxon>Eukaryota</taxon>
        <taxon>Metazoa</taxon>
        <taxon>Ecdysozoa</taxon>
        <taxon>Arthropoda</taxon>
        <taxon>Crustacea</taxon>
        <taxon>Multicrustacea</taxon>
        <taxon>Malacostraca</taxon>
        <taxon>Eumalacostraca</taxon>
        <taxon>Eucarida</taxon>
        <taxon>Euphausiacea</taxon>
        <taxon>Euphausiidae</taxon>
        <taxon>Meganyctiphanes</taxon>
    </lineage>
</organism>
<evidence type="ECO:0000313" key="3">
    <source>
        <dbReference type="Proteomes" id="UP001497623"/>
    </source>
</evidence>
<evidence type="ECO:0000256" key="1">
    <source>
        <dbReference type="SAM" id="MobiDB-lite"/>
    </source>
</evidence>
<dbReference type="Proteomes" id="UP001497623">
    <property type="component" value="Unassembled WGS sequence"/>
</dbReference>
<feature type="compositionally biased region" description="Polar residues" evidence="1">
    <location>
        <begin position="62"/>
        <end position="90"/>
    </location>
</feature>
<dbReference type="AlphaFoldDB" id="A0AAV2RQ41"/>
<protein>
    <submittedName>
        <fullName evidence="2">Uncharacterized protein</fullName>
    </submittedName>
</protein>
<feature type="region of interest" description="Disordered" evidence="1">
    <location>
        <begin position="1"/>
        <end position="20"/>
    </location>
</feature>
<feature type="region of interest" description="Disordered" evidence="1">
    <location>
        <begin position="49"/>
        <end position="109"/>
    </location>
</feature>
<proteinExistence type="predicted"/>